<keyword evidence="6" id="KW-1185">Reference proteome</keyword>
<evidence type="ECO:0000256" key="2">
    <source>
        <dbReference type="ARBA" id="ARBA00022771"/>
    </source>
</evidence>
<dbReference type="Proteomes" id="UP000069272">
    <property type="component" value="Chromosome 2R"/>
</dbReference>
<dbReference type="OrthoDB" id="4788989at2759"/>
<evidence type="ECO:0000313" key="5">
    <source>
        <dbReference type="EnsemblMetazoa" id="AALB002116-PA"/>
    </source>
</evidence>
<dbReference type="VEuPathDB" id="VectorBase:AALB20_029078"/>
<dbReference type="InterPro" id="IPR041489">
    <property type="entry name" value="PDZ_6"/>
</dbReference>
<feature type="region of interest" description="Disordered" evidence="4">
    <location>
        <begin position="213"/>
        <end position="308"/>
    </location>
</feature>
<feature type="region of interest" description="Disordered" evidence="4">
    <location>
        <begin position="1"/>
        <end position="30"/>
    </location>
</feature>
<evidence type="ECO:0000256" key="4">
    <source>
        <dbReference type="SAM" id="MobiDB-lite"/>
    </source>
</evidence>
<dbReference type="InterPro" id="IPR001841">
    <property type="entry name" value="Znf_RING"/>
</dbReference>
<evidence type="ECO:0000256" key="1">
    <source>
        <dbReference type="ARBA" id="ARBA00022723"/>
    </source>
</evidence>
<dbReference type="Gene3D" id="2.30.42.10">
    <property type="match status" value="1"/>
</dbReference>
<dbReference type="InterPro" id="IPR004162">
    <property type="entry name" value="SINA-like_animal"/>
</dbReference>
<organism evidence="5 6">
    <name type="scientific">Anopheles albimanus</name>
    <name type="common">New world malaria mosquito</name>
    <dbReference type="NCBI Taxonomy" id="7167"/>
    <lineage>
        <taxon>Eukaryota</taxon>
        <taxon>Metazoa</taxon>
        <taxon>Ecdysozoa</taxon>
        <taxon>Arthropoda</taxon>
        <taxon>Hexapoda</taxon>
        <taxon>Insecta</taxon>
        <taxon>Pterygota</taxon>
        <taxon>Neoptera</taxon>
        <taxon>Endopterygota</taxon>
        <taxon>Diptera</taxon>
        <taxon>Nematocera</taxon>
        <taxon>Culicoidea</taxon>
        <taxon>Culicidae</taxon>
        <taxon>Anophelinae</taxon>
        <taxon>Anopheles</taxon>
    </lineage>
</organism>
<accession>A0A182F6L2</accession>
<dbReference type="STRING" id="7167.A0A182F6L2"/>
<dbReference type="InterPro" id="IPR036034">
    <property type="entry name" value="PDZ_sf"/>
</dbReference>
<dbReference type="GO" id="GO:0005737">
    <property type="term" value="C:cytoplasm"/>
    <property type="evidence" value="ECO:0007669"/>
    <property type="project" value="TreeGrafter"/>
</dbReference>
<dbReference type="GO" id="GO:0043161">
    <property type="term" value="P:proteasome-mediated ubiquitin-dependent protein catabolic process"/>
    <property type="evidence" value="ECO:0007669"/>
    <property type="project" value="TreeGrafter"/>
</dbReference>
<dbReference type="Pfam" id="PF21362">
    <property type="entry name" value="Sina_RING"/>
    <property type="match status" value="1"/>
</dbReference>
<dbReference type="RefSeq" id="XP_035777013.1">
    <property type="nucleotide sequence ID" value="XM_035921120.1"/>
</dbReference>
<dbReference type="PANTHER" id="PTHR45877">
    <property type="entry name" value="E3 UBIQUITIN-PROTEIN LIGASE SIAH2"/>
    <property type="match status" value="1"/>
</dbReference>
<reference evidence="5" key="2">
    <citation type="submission" date="2022-08" db="UniProtKB">
        <authorList>
            <consortium name="EnsemblMetazoa"/>
        </authorList>
    </citation>
    <scope>IDENTIFICATION</scope>
    <source>
        <strain evidence="5">STECLA/ALBI9_A</strain>
    </source>
</reference>
<keyword evidence="1" id="KW-0479">Metal-binding</keyword>
<dbReference type="CDD" id="cd16571">
    <property type="entry name" value="RING-HC_SIAHs"/>
    <property type="match status" value="1"/>
</dbReference>
<dbReference type="SUPFAM" id="SSF57850">
    <property type="entry name" value="RING/U-box"/>
    <property type="match status" value="1"/>
</dbReference>
<reference evidence="5 6" key="1">
    <citation type="journal article" date="2017" name="G3 (Bethesda)">
        <title>The Physical Genome Mapping of Anopheles albimanus Corrected Scaffold Misassemblies and Identified Interarm Rearrangements in Genus Anopheles.</title>
        <authorList>
            <person name="Artemov G.N."/>
            <person name="Peery A.N."/>
            <person name="Jiang X."/>
            <person name="Tu Z."/>
            <person name="Stegniy V.N."/>
            <person name="Sharakhova M.V."/>
            <person name="Sharakhov I.V."/>
        </authorList>
    </citation>
    <scope>NUCLEOTIDE SEQUENCE [LARGE SCALE GENOMIC DNA]</scope>
    <source>
        <strain evidence="5 6">ALBI9_A</strain>
    </source>
</reference>
<dbReference type="GO" id="GO:0008270">
    <property type="term" value="F:zinc ion binding"/>
    <property type="evidence" value="ECO:0007669"/>
    <property type="project" value="UniProtKB-KW"/>
</dbReference>
<dbReference type="PANTHER" id="PTHR45877:SF2">
    <property type="entry name" value="E3 UBIQUITIN-PROTEIN LIGASE SINA-RELATED"/>
    <property type="match status" value="1"/>
</dbReference>
<dbReference type="KEGG" id="aali:118458537"/>
<dbReference type="PROSITE" id="PS50089">
    <property type="entry name" value="ZF_RING_2"/>
    <property type="match status" value="1"/>
</dbReference>
<protein>
    <recommendedName>
        <fullName evidence="7">RING-type domain-containing protein</fullName>
    </recommendedName>
</protein>
<dbReference type="PROSITE" id="PS50106">
    <property type="entry name" value="PDZ"/>
    <property type="match status" value="1"/>
</dbReference>
<proteinExistence type="predicted"/>
<name>A0A182F6L2_ANOAL</name>
<feature type="compositionally biased region" description="Polar residues" evidence="4">
    <location>
        <begin position="283"/>
        <end position="294"/>
    </location>
</feature>
<feature type="compositionally biased region" description="Basic and acidic residues" evidence="4">
    <location>
        <begin position="10"/>
        <end position="30"/>
    </location>
</feature>
<dbReference type="SUPFAM" id="SSF50156">
    <property type="entry name" value="PDZ domain-like"/>
    <property type="match status" value="1"/>
</dbReference>
<dbReference type="AlphaFoldDB" id="A0A182F6L2"/>
<evidence type="ECO:0000313" key="6">
    <source>
        <dbReference type="Proteomes" id="UP000069272"/>
    </source>
</evidence>
<feature type="compositionally biased region" description="Low complexity" evidence="4">
    <location>
        <begin position="269"/>
        <end position="280"/>
    </location>
</feature>
<dbReference type="RefSeq" id="XP_035777011.1">
    <property type="nucleotide sequence ID" value="XM_035921118.1"/>
</dbReference>
<dbReference type="VEuPathDB" id="VectorBase:AALB002116"/>
<evidence type="ECO:0000256" key="3">
    <source>
        <dbReference type="ARBA" id="ARBA00022833"/>
    </source>
</evidence>
<dbReference type="RefSeq" id="XP_035777012.1">
    <property type="nucleotide sequence ID" value="XM_035921119.1"/>
</dbReference>
<keyword evidence="3" id="KW-0862">Zinc</keyword>
<dbReference type="GeneID" id="118458537"/>
<keyword evidence="2" id="KW-0863">Zinc-finger</keyword>
<dbReference type="EnsemblMetazoa" id="AALB002116-RA">
    <property type="protein sequence ID" value="AALB002116-PA"/>
    <property type="gene ID" value="AALB002116"/>
</dbReference>
<dbReference type="InterPro" id="IPR001478">
    <property type="entry name" value="PDZ"/>
</dbReference>
<dbReference type="InterPro" id="IPR049548">
    <property type="entry name" value="Sina-like_RING"/>
</dbReference>
<dbReference type="InterPro" id="IPR013083">
    <property type="entry name" value="Znf_RING/FYVE/PHD"/>
</dbReference>
<dbReference type="GO" id="GO:0061630">
    <property type="term" value="F:ubiquitin protein ligase activity"/>
    <property type="evidence" value="ECO:0007669"/>
    <property type="project" value="TreeGrafter"/>
</dbReference>
<dbReference type="GO" id="GO:0031624">
    <property type="term" value="F:ubiquitin conjugating enzyme binding"/>
    <property type="evidence" value="ECO:0007669"/>
    <property type="project" value="TreeGrafter"/>
</dbReference>
<dbReference type="CDD" id="cd00136">
    <property type="entry name" value="PDZ_canonical"/>
    <property type="match status" value="1"/>
</dbReference>
<sequence>MSARSPLGNEPDRDRDPAEDARIDGARPRHEPDQLRHCFVPADRSGCLGLHLSRTPWDPYPWVSGVVEGSCAALAGVRVGDCVLEANGEDLLGLKVMDIARRVRDQRTSRLATAGVGLLLWNSGFEKNNLNPQSLSRFANCLQGIAGLLECPVCLEIVRPPAWQCNHGHLLCSTCRAKTHKCPICREVLCRVRCIVADKLFHYLVQTLGYTAEQREHDRSGEQPQLSRDVQPAAGRRLPLSQREHQRSHRHQQQPESRQTHKHGIKLKANNGPANGASPAIEQRTSLSPPSIESASYRGHHCPSGRPCARLKTQPELLLHLQKEHQLSVVQYYVTVGDTVDVSLPATVTNSLVSVTLVIPLKSTIDPSITTTITTTTTSQMFFVSSQRCREEPTESQYWLWHLGSDDEPTVGSNRWTVQLASVGSGDSEVWHGQPVSLGHSYQEVLRSKQYARFRSNDVRTLRVRLLEA</sequence>
<dbReference type="Gene3D" id="3.30.40.10">
    <property type="entry name" value="Zinc/RING finger domain, C3HC4 (zinc finger)"/>
    <property type="match status" value="1"/>
</dbReference>
<evidence type="ECO:0008006" key="7">
    <source>
        <dbReference type="Google" id="ProtNLM"/>
    </source>
</evidence>
<dbReference type="Pfam" id="PF17820">
    <property type="entry name" value="PDZ_6"/>
    <property type="match status" value="1"/>
</dbReference>